<evidence type="ECO:0000256" key="6">
    <source>
        <dbReference type="ARBA" id="ARBA00018637"/>
    </source>
</evidence>
<comment type="function">
    <text evidence="1 24">Cell wall formation. Synthesis of cross-linked peptidoglycan from the lipid intermediates. The enzyme has a penicillin-insensitive transglycosylase N-terminal domain (formation of linear glycan strands) and a penicillin-sensitive transpeptidase C-terminal domain (cross-linking of the peptide subunits).</text>
</comment>
<evidence type="ECO:0000256" key="5">
    <source>
        <dbReference type="ARBA" id="ARBA00007739"/>
    </source>
</evidence>
<evidence type="ECO:0000256" key="23">
    <source>
        <dbReference type="NCBIfam" id="TIGR02071"/>
    </source>
</evidence>
<dbReference type="GO" id="GO:0030288">
    <property type="term" value="C:outer membrane-bounded periplasmic space"/>
    <property type="evidence" value="ECO:0007669"/>
    <property type="project" value="TreeGrafter"/>
</dbReference>
<accession>A0A4V7I776</accession>
<keyword evidence="8" id="KW-0121">Carboxypeptidase</keyword>
<dbReference type="GO" id="GO:0046677">
    <property type="term" value="P:response to antibiotic"/>
    <property type="evidence" value="ECO:0007669"/>
    <property type="project" value="UniProtKB-UniRule"/>
</dbReference>
<evidence type="ECO:0000256" key="7">
    <source>
        <dbReference type="ARBA" id="ARBA00022475"/>
    </source>
</evidence>
<dbReference type="Gene3D" id="1.10.3810.10">
    <property type="entry name" value="Biosynthetic peptidoglycan transglycosylase-like"/>
    <property type="match status" value="1"/>
</dbReference>
<reference evidence="31 32" key="1">
    <citation type="journal article" date="2014" name="Genome Announc.">
        <title>Complete Closed Genome Sequences of Three Bibersteinia trehalosi Nasopharyngeal Isolates from Cattle with Shipping Fever.</title>
        <authorList>
            <person name="Harhay G.P."/>
            <person name="McVey D.S."/>
            <person name="Koren S."/>
            <person name="Phillippy A.M."/>
            <person name="Bono J."/>
            <person name="Harhay D.M."/>
            <person name="Clawson M.L."/>
            <person name="Heaton M.P."/>
            <person name="Chitko-McKown C.G."/>
            <person name="Korlach J."/>
            <person name="Smith T.P."/>
        </authorList>
    </citation>
    <scope>NUCLEOTIDE SEQUENCE [LARGE SCALE GENOMIC DNA]</scope>
    <source>
        <strain evidence="31 32">USDA-ARS-USMARC-188</strain>
    </source>
</reference>
<keyword evidence="18 24" id="KW-0961">Cell wall biogenesis/degradation</keyword>
<dbReference type="EMBL" id="CP006954">
    <property type="protein sequence ID" value="AHG80855.1"/>
    <property type="molecule type" value="Genomic_DNA"/>
</dbReference>
<dbReference type="GO" id="GO:0071555">
    <property type="term" value="P:cell wall organization"/>
    <property type="evidence" value="ECO:0007669"/>
    <property type="project" value="UniProtKB-UniRule"/>
</dbReference>
<feature type="domain" description="Glycosyl transferase family 51" evidence="29">
    <location>
        <begin position="197"/>
        <end position="374"/>
    </location>
</feature>
<keyword evidence="15 27" id="KW-0472">Membrane</keyword>
<dbReference type="InterPro" id="IPR028166">
    <property type="entry name" value="UB2H"/>
</dbReference>
<comment type="pathway">
    <text evidence="22">Glycan biosynthesis.</text>
</comment>
<comment type="similarity">
    <text evidence="4 24">In the C-terminal section; belongs to the transpeptidase family.</text>
</comment>
<dbReference type="GO" id="GO:0008955">
    <property type="term" value="F:peptidoglycan glycosyltransferase activity"/>
    <property type="evidence" value="ECO:0007669"/>
    <property type="project" value="UniProtKB-UniRule"/>
</dbReference>
<dbReference type="InterPro" id="IPR050396">
    <property type="entry name" value="Glycosyltr_51/Transpeptidase"/>
</dbReference>
<dbReference type="UniPathway" id="UPA00219"/>
<feature type="region of interest" description="Disordered" evidence="26">
    <location>
        <begin position="814"/>
        <end position="836"/>
    </location>
</feature>
<dbReference type="InterPro" id="IPR001460">
    <property type="entry name" value="PCN-bd_Tpept"/>
</dbReference>
<evidence type="ECO:0000256" key="27">
    <source>
        <dbReference type="SAM" id="Phobius"/>
    </source>
</evidence>
<keyword evidence="10 24" id="KW-0328">Glycosyltransferase</keyword>
<dbReference type="KEGG" id="btre:F542_1370"/>
<organism evidence="31 32">
    <name type="scientific">Bibersteinia trehalosi USDA-ARS-USMARC-188</name>
    <dbReference type="NCBI Taxonomy" id="1263829"/>
    <lineage>
        <taxon>Bacteria</taxon>
        <taxon>Pseudomonadati</taxon>
        <taxon>Pseudomonadota</taxon>
        <taxon>Gammaproteobacteria</taxon>
        <taxon>Pasteurellales</taxon>
        <taxon>Pasteurellaceae</taxon>
        <taxon>Bibersteinia</taxon>
    </lineage>
</organism>
<keyword evidence="11 24" id="KW-0808">Transferase</keyword>
<evidence type="ECO:0000256" key="12">
    <source>
        <dbReference type="ARBA" id="ARBA00022801"/>
    </source>
</evidence>
<dbReference type="GO" id="GO:0009274">
    <property type="term" value="C:peptidoglycan-based cell wall"/>
    <property type="evidence" value="ECO:0007669"/>
    <property type="project" value="UniProtKB-UniRule"/>
</dbReference>
<evidence type="ECO:0000313" key="32">
    <source>
        <dbReference type="Proteomes" id="UP000019091"/>
    </source>
</evidence>
<keyword evidence="16" id="KW-0046">Antibiotic resistance</keyword>
<keyword evidence="27" id="KW-0812">Transmembrane</keyword>
<dbReference type="NCBIfam" id="TIGR02071">
    <property type="entry name" value="PBP_1b"/>
    <property type="match status" value="1"/>
</dbReference>
<evidence type="ECO:0000256" key="15">
    <source>
        <dbReference type="ARBA" id="ARBA00023136"/>
    </source>
</evidence>
<dbReference type="SUPFAM" id="SSF56601">
    <property type="entry name" value="beta-lactamase/transpeptidase-like"/>
    <property type="match status" value="1"/>
</dbReference>
<gene>
    <name evidence="31" type="ORF">F542_1370</name>
</gene>
<dbReference type="InterPro" id="IPR023346">
    <property type="entry name" value="Lysozyme-like_dom_sf"/>
</dbReference>
<evidence type="ECO:0000256" key="26">
    <source>
        <dbReference type="SAM" id="MobiDB-lite"/>
    </source>
</evidence>
<dbReference type="PANTHER" id="PTHR32282:SF11">
    <property type="entry name" value="PENICILLIN-BINDING PROTEIN 1B"/>
    <property type="match status" value="1"/>
</dbReference>
<dbReference type="Proteomes" id="UP000019091">
    <property type="component" value="Chromosome"/>
</dbReference>
<dbReference type="InterPro" id="IPR036950">
    <property type="entry name" value="PBP_transglycosylase"/>
</dbReference>
<dbReference type="InterPro" id="IPR001264">
    <property type="entry name" value="Glyco_trans_51"/>
</dbReference>
<evidence type="ECO:0000259" key="28">
    <source>
        <dbReference type="Pfam" id="PF00905"/>
    </source>
</evidence>
<evidence type="ECO:0000256" key="17">
    <source>
        <dbReference type="ARBA" id="ARBA00023268"/>
    </source>
</evidence>
<sequence>MVKKMSNNHETEKSTTFVAEPVLPRHTDDLENASDEEEMAEEFVENEVEEKPKKKAYWIPTLLKLSLLGACCIGIYGIYLDGKIRATMDGQIWQLPAEVYSRIESIRIEDNLTTDQVRQMLIDYGYREVNNIITPGDFKFDEKNRLVVLRRGFQFPENPETQRVLRLTFLNGYLARIEDLNLLREIEEFRLDPKLISMIHSDNDEERQALRLHQYPQLLIDALLLTEDKRFFQHDGISLIGIARALKANYEAGERVQGASTLTQQLVKNLFLTREKSFERKINEILMSLILDFRYDKNTILETYLNEVYLGQNHQYQVHGFGLASQFYFGRPINEITLNQMALLVGMVKAPSNYNPWRFPEAAKARRNVVLYVMKENGRITQAEYDFLSQQPLAVIDKGGFYVPQPAFMQALNMELKQQLGENRTALLSKGAKIFTTLDRKLQRSAELAVIQGLEDLENSSKKIKDLQSAIVVAEYRTGKVRAMVGDRNTQFAGFNRATQTKRQIGSTVKPSIYAIALSDPKNFRLNTPIENKTRSIKVGSTWWTPKNYDGRTGGSVMLMDSLVRSLNIPTVNIGMKVGLKNVIAKQKEMGWDSVDIPPYPSTLLGSYSISPYDLTKSYQTIANEGVRIPLTTVESIIAPNGEVIYQPNPVQSAKQVLPAEAAIQTMYAMQQVVERGTARSLQNEFARLRLAGKTGTTNGAKDTWYVGVDGEHIATVWLGKDNNTNTHLTGSSGALQVYKEYLKRSQPTAYRLPANSNLQWVGISSFGSWDCSSARKIPVWRDKGQRYCIGGQTVQVGKPSVWDALSLTKDSMNSNTKAEVSEDMAVPAEEIAPSE</sequence>
<evidence type="ECO:0000256" key="9">
    <source>
        <dbReference type="ARBA" id="ARBA00022670"/>
    </source>
</evidence>
<keyword evidence="14 24" id="KW-0573">Peptidoglycan synthesis</keyword>
<name>A0A4V7I776_BIBTR</name>
<feature type="active site" description="Acyl-ester intermediate; for transpeptidase activity" evidence="25">
    <location>
        <position position="507"/>
    </location>
</feature>
<dbReference type="GO" id="GO:0005886">
    <property type="term" value="C:plasma membrane"/>
    <property type="evidence" value="ECO:0007669"/>
    <property type="project" value="UniProtKB-SubCell"/>
</dbReference>
<evidence type="ECO:0000256" key="22">
    <source>
        <dbReference type="ARBA" id="ARBA00060592"/>
    </source>
</evidence>
<dbReference type="PIRSF" id="PIRSF002799">
    <property type="entry name" value="PBP_1b"/>
    <property type="match status" value="1"/>
</dbReference>
<dbReference type="Gene3D" id="3.30.2060.10">
    <property type="entry name" value="Penicillin-binding protein 1b domain"/>
    <property type="match status" value="1"/>
</dbReference>
<keyword evidence="9" id="KW-0645">Protease</keyword>
<evidence type="ECO:0000256" key="18">
    <source>
        <dbReference type="ARBA" id="ARBA00023316"/>
    </source>
</evidence>
<keyword evidence="7" id="KW-1003">Cell membrane</keyword>
<dbReference type="Gene3D" id="3.40.710.10">
    <property type="entry name" value="DD-peptidase/beta-lactamase superfamily"/>
    <property type="match status" value="1"/>
</dbReference>
<evidence type="ECO:0000256" key="2">
    <source>
        <dbReference type="ARBA" id="ARBA00004236"/>
    </source>
</evidence>
<evidence type="ECO:0000313" key="31">
    <source>
        <dbReference type="EMBL" id="AHG80855.1"/>
    </source>
</evidence>
<dbReference type="InterPro" id="IPR012338">
    <property type="entry name" value="Beta-lactam/transpept-like"/>
</dbReference>
<feature type="domain" description="Bifunctional transglycosylase second" evidence="30">
    <location>
        <begin position="110"/>
        <end position="191"/>
    </location>
</feature>
<keyword evidence="27" id="KW-1133">Transmembrane helix</keyword>
<evidence type="ECO:0000259" key="30">
    <source>
        <dbReference type="Pfam" id="PF14814"/>
    </source>
</evidence>
<evidence type="ECO:0000256" key="4">
    <source>
        <dbReference type="ARBA" id="ARBA00007090"/>
    </source>
</evidence>
<dbReference type="AlphaFoldDB" id="A0A4V7I776"/>
<comment type="subcellular location">
    <subcellularLocation>
        <location evidence="2">Cell membrane</location>
    </subcellularLocation>
</comment>
<feature type="region of interest" description="Disordered" evidence="26">
    <location>
        <begin position="1"/>
        <end position="35"/>
    </location>
</feature>
<evidence type="ECO:0000256" key="19">
    <source>
        <dbReference type="ARBA" id="ARBA00032454"/>
    </source>
</evidence>
<evidence type="ECO:0000259" key="29">
    <source>
        <dbReference type="Pfam" id="PF00912"/>
    </source>
</evidence>
<dbReference type="PANTHER" id="PTHR32282">
    <property type="entry name" value="BINDING PROTEIN TRANSPEPTIDASE, PUTATIVE-RELATED"/>
    <property type="match status" value="1"/>
</dbReference>
<evidence type="ECO:0000256" key="20">
    <source>
        <dbReference type="ARBA" id="ARBA00034000"/>
    </source>
</evidence>
<evidence type="ECO:0000256" key="11">
    <source>
        <dbReference type="ARBA" id="ARBA00022679"/>
    </source>
</evidence>
<comment type="catalytic activity">
    <reaction evidence="21">
        <text>[GlcNAc-(1-&gt;4)-Mur2Ac(oyl-L-Ala-gamma-D-Glu-L-Lys-D-Ala-D-Ala)](n)-di-trans,octa-cis-undecaprenyl diphosphate + beta-D-GlcNAc-(1-&gt;4)-Mur2Ac(oyl-L-Ala-gamma-D-Glu-L-Lys-D-Ala-D-Ala)-di-trans,octa-cis-undecaprenyl diphosphate = [GlcNAc-(1-&gt;4)-Mur2Ac(oyl-L-Ala-gamma-D-Glu-L-Lys-D-Ala-D-Ala)](n+1)-di-trans,octa-cis-undecaprenyl diphosphate + di-trans,octa-cis-undecaprenyl diphosphate + H(+)</text>
        <dbReference type="Rhea" id="RHEA:23708"/>
        <dbReference type="Rhea" id="RHEA-COMP:9602"/>
        <dbReference type="Rhea" id="RHEA-COMP:9603"/>
        <dbReference type="ChEBI" id="CHEBI:15378"/>
        <dbReference type="ChEBI" id="CHEBI:58405"/>
        <dbReference type="ChEBI" id="CHEBI:60033"/>
        <dbReference type="ChEBI" id="CHEBI:78435"/>
        <dbReference type="EC" id="2.4.99.28"/>
    </reaction>
</comment>
<keyword evidence="17" id="KW-0511">Multifunctional enzyme</keyword>
<comment type="catalytic activity">
    <reaction evidence="20">
        <text>Preferential cleavage: (Ac)2-L-Lys-D-Ala-|-D-Ala. Also transpeptidation of peptidyl-alanyl moieties that are N-acyl substituents of D-alanine.</text>
        <dbReference type="EC" id="3.4.16.4"/>
    </reaction>
</comment>
<evidence type="ECO:0000256" key="10">
    <source>
        <dbReference type="ARBA" id="ARBA00022676"/>
    </source>
</evidence>
<keyword evidence="13 24" id="KW-0133">Cell shape</keyword>
<dbReference type="GO" id="GO:0008658">
    <property type="term" value="F:penicillin binding"/>
    <property type="evidence" value="ECO:0007669"/>
    <property type="project" value="UniProtKB-UniRule"/>
</dbReference>
<dbReference type="Pfam" id="PF14814">
    <property type="entry name" value="UB2H"/>
    <property type="match status" value="1"/>
</dbReference>
<evidence type="ECO:0000256" key="13">
    <source>
        <dbReference type="ARBA" id="ARBA00022960"/>
    </source>
</evidence>
<protein>
    <recommendedName>
        <fullName evidence="6 23">Penicillin-binding protein 1B</fullName>
        <shortName evidence="24">PBP-1b</shortName>
        <shortName evidence="24">PBP1b</shortName>
    </recommendedName>
    <alternativeName>
        <fullName evidence="19 24">Murein polymerase</fullName>
    </alternativeName>
</protein>
<dbReference type="GO" id="GO:0008360">
    <property type="term" value="P:regulation of cell shape"/>
    <property type="evidence" value="ECO:0007669"/>
    <property type="project" value="UniProtKB-UniRule"/>
</dbReference>
<feature type="domain" description="Penicillin-binding protein transpeptidase" evidence="28">
    <location>
        <begin position="470"/>
        <end position="710"/>
    </location>
</feature>
<dbReference type="Pfam" id="PF00912">
    <property type="entry name" value="Transgly"/>
    <property type="match status" value="1"/>
</dbReference>
<keyword evidence="12" id="KW-0378">Hydrolase</keyword>
<dbReference type="Gene3D" id="1.20.5.100">
    <property type="entry name" value="Cytochrome c1, transmembrane anchor, C-terminal"/>
    <property type="match status" value="1"/>
</dbReference>
<evidence type="ECO:0000256" key="24">
    <source>
        <dbReference type="PIRNR" id="PIRNR002799"/>
    </source>
</evidence>
<evidence type="ECO:0000256" key="25">
    <source>
        <dbReference type="PIRSR" id="PIRSR002799-1"/>
    </source>
</evidence>
<dbReference type="GO" id="GO:0006508">
    <property type="term" value="P:proteolysis"/>
    <property type="evidence" value="ECO:0007669"/>
    <property type="project" value="UniProtKB-KW"/>
</dbReference>
<evidence type="ECO:0000256" key="1">
    <source>
        <dbReference type="ARBA" id="ARBA00002624"/>
    </source>
</evidence>
<proteinExistence type="inferred from homology"/>
<evidence type="ECO:0000256" key="21">
    <source>
        <dbReference type="ARBA" id="ARBA00049902"/>
    </source>
</evidence>
<feature type="active site" description="Proton donor; for transglycosylase activity" evidence="25">
    <location>
        <position position="227"/>
    </location>
</feature>
<evidence type="ECO:0000256" key="3">
    <source>
        <dbReference type="ARBA" id="ARBA00004752"/>
    </source>
</evidence>
<evidence type="ECO:0000256" key="14">
    <source>
        <dbReference type="ARBA" id="ARBA00022984"/>
    </source>
</evidence>
<evidence type="ECO:0000256" key="16">
    <source>
        <dbReference type="ARBA" id="ARBA00023251"/>
    </source>
</evidence>
<comment type="pathway">
    <text evidence="3 24">Cell wall biogenesis; peptidoglycan biosynthesis.</text>
</comment>
<feature type="transmembrane region" description="Helical" evidence="27">
    <location>
        <begin position="61"/>
        <end position="79"/>
    </location>
</feature>
<dbReference type="GO" id="GO:0009252">
    <property type="term" value="P:peptidoglycan biosynthetic process"/>
    <property type="evidence" value="ECO:0007669"/>
    <property type="project" value="UniProtKB-UniRule"/>
</dbReference>
<dbReference type="GO" id="GO:0009002">
    <property type="term" value="F:serine-type D-Ala-D-Ala carboxypeptidase activity"/>
    <property type="evidence" value="ECO:0007669"/>
    <property type="project" value="UniProtKB-EC"/>
</dbReference>
<dbReference type="FunFam" id="1.10.3810.10:FF:000002">
    <property type="entry name" value="Penicillin-binding protein 1B"/>
    <property type="match status" value="1"/>
</dbReference>
<dbReference type="Pfam" id="PF00905">
    <property type="entry name" value="Transpeptidase"/>
    <property type="match status" value="1"/>
</dbReference>
<dbReference type="SUPFAM" id="SSF53955">
    <property type="entry name" value="Lysozyme-like"/>
    <property type="match status" value="1"/>
</dbReference>
<comment type="similarity">
    <text evidence="5 24">In the N-terminal section; belongs to the glycosyltransferase 51 family.</text>
</comment>
<evidence type="ECO:0000256" key="8">
    <source>
        <dbReference type="ARBA" id="ARBA00022645"/>
    </source>
</evidence>
<dbReference type="InterPro" id="IPR011813">
    <property type="entry name" value="PBP_1b"/>
</dbReference>